<dbReference type="AlphaFoldDB" id="A0A3P1T407"/>
<dbReference type="SUPFAM" id="SSF49265">
    <property type="entry name" value="Fibronectin type III"/>
    <property type="match status" value="2"/>
</dbReference>
<reference evidence="1 2" key="1">
    <citation type="submission" date="2018-11" db="EMBL/GenBank/DDBJ databases">
        <title>Genomes From Bacteria Associated with the Canine Oral Cavity: a Test Case for Automated Genome-Based Taxonomic Assignment.</title>
        <authorList>
            <person name="Coil D.A."/>
            <person name="Jospin G."/>
            <person name="Darling A.E."/>
            <person name="Wallis C."/>
            <person name="Davis I.J."/>
            <person name="Harris S."/>
            <person name="Eisen J.A."/>
            <person name="Holcombe L.J."/>
            <person name="O'Flynn C."/>
        </authorList>
    </citation>
    <scope>NUCLEOTIDE SEQUENCE [LARGE SCALE GENOMIC DNA]</scope>
    <source>
        <strain evidence="1 2">OH887_COT-365</strain>
    </source>
</reference>
<name>A0A3P1T407_9ACTN</name>
<comment type="caution">
    <text evidence="1">The sequence shown here is derived from an EMBL/GenBank/DDBJ whole genome shotgun (WGS) entry which is preliminary data.</text>
</comment>
<proteinExistence type="predicted"/>
<sequence>MSTYTTYGPWTSGSNRRMRLRFDWTMGHISPGASSVTVTLAITAQVGYSVQDRNSTLSWTGDFAASSASVSLIAPTGGSVHLTTLRGEFPLRDAAYTITESVTLSGIEYVGVSASHTDSLRIPPKAAQLPVSPGPPSVTRIGSAGTAFQISWNAVGNADYYELGVERESTGTSGVFARVYGTSYRDEMPIDDQFRYWVRAVNAAGASRPAYGPYVRTRPLPPRISWTRQGGRIIVRMDQQARYPMGLRLQWRVQGGHWATLTEVPGGSGTATHTPPLGAVAEYRADTWVSQPSRTDSEWAYTGPVQALAAPMAPTHVGPAGVTVAAQPVRLEWQHSPVDGSAQSAAEVRYRQTNSDSWTTATTTTASYHAITPGSGWWEWQVRTRGAHADWGPWSPMWGFRAAPAPTVQITAPPAGTYRSNRITPTLSYRDASGAAMASWEIQLLAADGSEVSRIAGTGAYTPRPLPYILTNASDYRIRVSVTSGTGLPAEPVERQITTSFTPPAAPLLMAQWVEDQGIVALEARAGTGGEPTASLRIEASHDAGLTWQEVSAGPGARLDASDGLPPLNAEVAYRSIAVSALPSEAASAAVTLRTTTGRVWLVGDDGTKAELIGDIDLSHTHGHDVVLADYEGAAHPVAHHGVARPDQVTFSGRILPQLGSPREVWLRLLGQPVWWRDPSGIRWRGTLTASGVAWKPHSLADGLAAVSGTIVRITDG</sequence>
<dbReference type="RefSeq" id="WP_124846001.1">
    <property type="nucleotide sequence ID" value="NZ_RQZG01000025.1"/>
</dbReference>
<accession>A0A3P1T407</accession>
<dbReference type="InterPro" id="IPR013783">
    <property type="entry name" value="Ig-like_fold"/>
</dbReference>
<organism evidence="1 2">
    <name type="scientific">Arachnia propionica</name>
    <dbReference type="NCBI Taxonomy" id="1750"/>
    <lineage>
        <taxon>Bacteria</taxon>
        <taxon>Bacillati</taxon>
        <taxon>Actinomycetota</taxon>
        <taxon>Actinomycetes</taxon>
        <taxon>Propionibacteriales</taxon>
        <taxon>Propionibacteriaceae</taxon>
        <taxon>Arachnia</taxon>
    </lineage>
</organism>
<evidence type="ECO:0000313" key="1">
    <source>
        <dbReference type="EMBL" id="RRD03233.1"/>
    </source>
</evidence>
<dbReference type="Proteomes" id="UP000280819">
    <property type="component" value="Unassembled WGS sequence"/>
</dbReference>
<dbReference type="EMBL" id="RQZG01000025">
    <property type="protein sequence ID" value="RRD03233.1"/>
    <property type="molecule type" value="Genomic_DNA"/>
</dbReference>
<dbReference type="GO" id="GO:0005975">
    <property type="term" value="P:carbohydrate metabolic process"/>
    <property type="evidence" value="ECO:0007669"/>
    <property type="project" value="UniProtKB-ARBA"/>
</dbReference>
<gene>
    <name evidence="1" type="ORF">EII34_15115</name>
</gene>
<dbReference type="Gene3D" id="2.60.40.10">
    <property type="entry name" value="Immunoglobulins"/>
    <property type="match status" value="2"/>
</dbReference>
<dbReference type="InterPro" id="IPR036116">
    <property type="entry name" value="FN3_sf"/>
</dbReference>
<evidence type="ECO:0000313" key="2">
    <source>
        <dbReference type="Proteomes" id="UP000280819"/>
    </source>
</evidence>
<protein>
    <submittedName>
        <fullName evidence="1">Uncharacterized protein</fullName>
    </submittedName>
</protein>
<dbReference type="OrthoDB" id="9805159at2"/>